<comment type="caution">
    <text evidence="4">The sequence shown here is derived from an EMBL/GenBank/DDBJ whole genome shotgun (WGS) entry which is preliminary data.</text>
</comment>
<evidence type="ECO:0000259" key="3">
    <source>
        <dbReference type="Pfam" id="PF13739"/>
    </source>
</evidence>
<keyword evidence="1" id="KW-0732">Signal</keyword>
<proteinExistence type="predicted"/>
<gene>
    <name evidence="4" type="ORF">ES711_08890</name>
</gene>
<evidence type="ECO:0000256" key="1">
    <source>
        <dbReference type="SAM" id="SignalP"/>
    </source>
</evidence>
<feature type="chain" id="PRO_5022951385" evidence="1">
    <location>
        <begin position="25"/>
        <end position="249"/>
    </location>
</feature>
<dbReference type="InterPro" id="IPR037126">
    <property type="entry name" value="PdaC/RsiV-like_sf"/>
</dbReference>
<dbReference type="InterPro" id="IPR025303">
    <property type="entry name" value="PdaC"/>
</dbReference>
<dbReference type="Pfam" id="PF11738">
    <property type="entry name" value="DUF3298"/>
    <property type="match status" value="1"/>
</dbReference>
<dbReference type="Gene3D" id="3.30.565.40">
    <property type="entry name" value="Fervidobacterium nodosum Rt17-B1 like"/>
    <property type="match status" value="1"/>
</dbReference>
<feature type="domain" description="Deacetylase PdaC" evidence="3">
    <location>
        <begin position="44"/>
        <end position="145"/>
    </location>
</feature>
<sequence length="249" mass="27913">MFNQTLSPLKKLSYLLLIALVVTACNEDVKLNFETQHIETSADAEIAINYPKAIGTKAVAEKINQKIEHSIANEMNMAETTEHNMSLKDAVSEFDKEYKSFKNDFQDTSQKWEVKVDGKVLYESAEVISISLKSYIDTGGAHGNSRLTYLNFNPETGALLDEDDIISNPSEFKAVAEKAFKEQTKPENADETIEDFFFGEDFQMPSNIGFSKEGLILLYNNYEIAAYTQGATKIVLPYNTVKGLLHINP</sequence>
<evidence type="ECO:0000313" key="4">
    <source>
        <dbReference type="EMBL" id="TXE08605.1"/>
    </source>
</evidence>
<dbReference type="Gene3D" id="3.90.640.20">
    <property type="entry name" value="Heat-shock cognate protein, ATPase"/>
    <property type="match status" value="1"/>
</dbReference>
<protein>
    <submittedName>
        <fullName evidence="4">DUF3298 and DUF4163 domain-containing protein</fullName>
    </submittedName>
</protein>
<dbReference type="InterPro" id="IPR021729">
    <property type="entry name" value="DUF3298"/>
</dbReference>
<dbReference type="AlphaFoldDB" id="A0A5C7APX7"/>
<reference evidence="4 5" key="1">
    <citation type="submission" date="2019-08" db="EMBL/GenBank/DDBJ databases">
        <title>Genome sequence of Gelidibacter salicanalis IC162T.</title>
        <authorList>
            <person name="Bowman J.P."/>
        </authorList>
    </citation>
    <scope>NUCLEOTIDE SEQUENCE [LARGE SCALE GENOMIC DNA]</scope>
    <source>
        <strain evidence="4 5">IC162</strain>
    </source>
</reference>
<name>A0A5C7APX7_9FLAO</name>
<organism evidence="4 5">
    <name type="scientific">Gelidibacter salicanalis</name>
    <dbReference type="NCBI Taxonomy" id="291193"/>
    <lineage>
        <taxon>Bacteria</taxon>
        <taxon>Pseudomonadati</taxon>
        <taxon>Bacteroidota</taxon>
        <taxon>Flavobacteriia</taxon>
        <taxon>Flavobacteriales</taxon>
        <taxon>Flavobacteriaceae</taxon>
        <taxon>Gelidibacter</taxon>
    </lineage>
</organism>
<evidence type="ECO:0000313" key="5">
    <source>
        <dbReference type="Proteomes" id="UP000321734"/>
    </source>
</evidence>
<keyword evidence="5" id="KW-1185">Reference proteome</keyword>
<accession>A0A5C7APX7</accession>
<feature type="domain" description="DUF3298" evidence="2">
    <location>
        <begin position="171"/>
        <end position="239"/>
    </location>
</feature>
<dbReference type="Proteomes" id="UP000321734">
    <property type="component" value="Unassembled WGS sequence"/>
</dbReference>
<dbReference type="OrthoDB" id="594879at2"/>
<feature type="signal peptide" evidence="1">
    <location>
        <begin position="1"/>
        <end position="24"/>
    </location>
</feature>
<dbReference type="Pfam" id="PF13739">
    <property type="entry name" value="PdaC"/>
    <property type="match status" value="1"/>
</dbReference>
<evidence type="ECO:0000259" key="2">
    <source>
        <dbReference type="Pfam" id="PF11738"/>
    </source>
</evidence>
<dbReference type="EMBL" id="VORX01000003">
    <property type="protein sequence ID" value="TXE08605.1"/>
    <property type="molecule type" value="Genomic_DNA"/>
</dbReference>